<comment type="cofactor">
    <cofactor evidence="1">
        <name>pyridoxal 5'-phosphate</name>
        <dbReference type="ChEBI" id="CHEBI:597326"/>
    </cofactor>
</comment>
<dbReference type="Pfam" id="PF00291">
    <property type="entry name" value="PALP"/>
    <property type="match status" value="1"/>
</dbReference>
<evidence type="ECO:0000256" key="4">
    <source>
        <dbReference type="ARBA" id="ARBA00023239"/>
    </source>
</evidence>
<dbReference type="GO" id="GO:0004794">
    <property type="term" value="F:threonine deaminase activity"/>
    <property type="evidence" value="ECO:0007669"/>
    <property type="project" value="TreeGrafter"/>
</dbReference>
<dbReference type="PANTHER" id="PTHR48078">
    <property type="entry name" value="THREONINE DEHYDRATASE, MITOCHONDRIAL-RELATED"/>
    <property type="match status" value="1"/>
</dbReference>
<dbReference type="GO" id="GO:0003941">
    <property type="term" value="F:L-serine ammonia-lyase activity"/>
    <property type="evidence" value="ECO:0007669"/>
    <property type="project" value="TreeGrafter"/>
</dbReference>
<evidence type="ECO:0000256" key="1">
    <source>
        <dbReference type="ARBA" id="ARBA00001933"/>
    </source>
</evidence>
<dbReference type="Gene3D" id="3.40.50.1100">
    <property type="match status" value="2"/>
</dbReference>
<dbReference type="InterPro" id="IPR001926">
    <property type="entry name" value="TrpB-like_PALP"/>
</dbReference>
<dbReference type="GO" id="GO:0006567">
    <property type="term" value="P:L-threonine catabolic process"/>
    <property type="evidence" value="ECO:0007669"/>
    <property type="project" value="TreeGrafter"/>
</dbReference>
<dbReference type="PANTHER" id="PTHR48078:SF7">
    <property type="entry name" value="BLL6502 PROTEIN"/>
    <property type="match status" value="1"/>
</dbReference>
<proteinExistence type="inferred from homology"/>
<organism evidence="6">
    <name type="scientific">marine sediment metagenome</name>
    <dbReference type="NCBI Taxonomy" id="412755"/>
    <lineage>
        <taxon>unclassified sequences</taxon>
        <taxon>metagenomes</taxon>
        <taxon>ecological metagenomes</taxon>
    </lineage>
</organism>
<comment type="similarity">
    <text evidence="2">Belongs to the serine/threonine dehydratase family.</text>
</comment>
<dbReference type="GO" id="GO:0009097">
    <property type="term" value="P:isoleucine biosynthetic process"/>
    <property type="evidence" value="ECO:0007669"/>
    <property type="project" value="TreeGrafter"/>
</dbReference>
<feature type="domain" description="Tryptophan synthase beta chain-like PALP" evidence="5">
    <location>
        <begin position="5"/>
        <end position="231"/>
    </location>
</feature>
<evidence type="ECO:0000259" key="5">
    <source>
        <dbReference type="Pfam" id="PF00291"/>
    </source>
</evidence>
<reference evidence="6" key="1">
    <citation type="journal article" date="2014" name="Front. Microbiol.">
        <title>High frequency of phylogenetically diverse reductive dehalogenase-homologous genes in deep subseafloor sedimentary metagenomes.</title>
        <authorList>
            <person name="Kawai M."/>
            <person name="Futagami T."/>
            <person name="Toyoda A."/>
            <person name="Takaki Y."/>
            <person name="Nishi S."/>
            <person name="Hori S."/>
            <person name="Arai W."/>
            <person name="Tsubouchi T."/>
            <person name="Morono Y."/>
            <person name="Uchiyama I."/>
            <person name="Ito T."/>
            <person name="Fujiyama A."/>
            <person name="Inagaki F."/>
            <person name="Takami H."/>
        </authorList>
    </citation>
    <scope>NUCLEOTIDE SEQUENCE</scope>
    <source>
        <strain evidence="6">Expedition CK06-06</strain>
    </source>
</reference>
<dbReference type="InterPro" id="IPR036052">
    <property type="entry name" value="TrpB-like_PALP_sf"/>
</dbReference>
<protein>
    <recommendedName>
        <fullName evidence="5">Tryptophan synthase beta chain-like PALP domain-containing protein</fullName>
    </recommendedName>
</protein>
<accession>X0XW26</accession>
<comment type="caution">
    <text evidence="6">The sequence shown here is derived from an EMBL/GenBank/DDBJ whole genome shotgun (WGS) entry which is preliminary data.</text>
</comment>
<feature type="non-terminal residue" evidence="6">
    <location>
        <position position="235"/>
    </location>
</feature>
<dbReference type="GO" id="GO:0006565">
    <property type="term" value="P:L-serine catabolic process"/>
    <property type="evidence" value="ECO:0007669"/>
    <property type="project" value="TreeGrafter"/>
</dbReference>
<dbReference type="SUPFAM" id="SSF53686">
    <property type="entry name" value="Tryptophan synthase beta subunit-like PLP-dependent enzymes"/>
    <property type="match status" value="1"/>
</dbReference>
<keyword evidence="3" id="KW-0663">Pyridoxal phosphate</keyword>
<gene>
    <name evidence="6" type="ORF">S01H1_76910</name>
</gene>
<evidence type="ECO:0000256" key="2">
    <source>
        <dbReference type="ARBA" id="ARBA00010869"/>
    </source>
</evidence>
<dbReference type="FunFam" id="3.40.50.1100:FF:000005">
    <property type="entry name" value="Threonine dehydratase catabolic"/>
    <property type="match status" value="1"/>
</dbReference>
<dbReference type="InterPro" id="IPR050147">
    <property type="entry name" value="Ser/Thr_Dehydratase"/>
</dbReference>
<sequence length="235" mass="24831">MEPGDREKGVITASSGNHGQSIALASQMFGVKATICVPSNVNPDKEEAIRSFGAEIVADGRDFDDARLNAERIAREKGLKYVHSVNEPHLIAGVGTVALEILEDLPDVDVIIAPVGGGSQAAGVSLVMKAAAPDVEIIAVQAEKAPSVYLSWKSGNLESTDTADTMADGLATRQAFELPLEILRDNIDDFILVSEDEIKDAIRLYVEKAHVIAEGAGAAPLAAAYKIRERANSGL</sequence>
<evidence type="ECO:0000256" key="3">
    <source>
        <dbReference type="ARBA" id="ARBA00022898"/>
    </source>
</evidence>
<name>X0XW26_9ZZZZ</name>
<keyword evidence="4" id="KW-0456">Lyase</keyword>
<evidence type="ECO:0000313" key="6">
    <source>
        <dbReference type="EMBL" id="GAG47565.1"/>
    </source>
</evidence>
<dbReference type="EMBL" id="BARS01051664">
    <property type="protein sequence ID" value="GAG47565.1"/>
    <property type="molecule type" value="Genomic_DNA"/>
</dbReference>
<dbReference type="AlphaFoldDB" id="X0XW26"/>